<sequence length="531" mass="59411">MTKYIFVTGGVVSSLGKGITAASLGRLLKNRGLNVAIQKFDPYINLDPGTMSPYQHGEVYVTDDGAEADLDLGHYERFIDINVNKFSNVTTGKVYSAVLKKERRGDYLGGTVQVIPHITNEIKERLVRSAKETNADVVITEIGGTVGDIESLPFLEAIRQMKGDFGAQNVMYIHCTLIPYLRAAKEMKTKPTQHSVKELRSLGIQPNIIVVRTEFAVPQDMKDKIALFCDIKASEVIEARDAESLYEVPLMLLEQNTDQIVLDHLGIEAPQADMTEWTALVDRVKNLSKKVRIGLVGKYVELQDAYLSVVEAMKHAGFAFDTDVEVKWINAEHINEDNVAEWLSDVDGVIIPGGFGDRGVEGKIAATAYARVNNLPYFGICLGMQLATVEFARNILQLKDAHSSELNPQTPYAIIDLLPEQKDVEDLGGTLRLGLQPCKLVHGTKAFEAYGQELVYERHRHRYEFNNEYREQFEEAGFIFSGTSPDGRLIEVIEIPDHPFFVASQFHPEFISRPQRPHPLFRQFIKAAIGE</sequence>
<evidence type="ECO:0000256" key="5">
    <source>
        <dbReference type="ARBA" id="ARBA00022741"/>
    </source>
</evidence>
<dbReference type="FunFam" id="3.40.50.880:FF:000002">
    <property type="entry name" value="CTP synthase"/>
    <property type="match status" value="1"/>
</dbReference>
<feature type="domain" description="Glutamine amidotransferase" evidence="12">
    <location>
        <begin position="302"/>
        <end position="526"/>
    </location>
</feature>
<accession>A0A4P7A0G0</accession>
<keyword evidence="6 11" id="KW-0067">ATP-binding</keyword>
<evidence type="ECO:0000256" key="7">
    <source>
        <dbReference type="ARBA" id="ARBA00022842"/>
    </source>
</evidence>
<feature type="binding site" evidence="11">
    <location>
        <position position="224"/>
    </location>
    <ligand>
        <name>CTP</name>
        <dbReference type="ChEBI" id="CHEBI:37563"/>
        <note>allosteric inhibitor</note>
    </ligand>
</feature>
<evidence type="ECO:0000256" key="3">
    <source>
        <dbReference type="ARBA" id="ARBA00022598"/>
    </source>
</evidence>
<dbReference type="NCBIfam" id="TIGR00337">
    <property type="entry name" value="PyrG"/>
    <property type="match status" value="1"/>
</dbReference>
<feature type="active site" description="Nucleophile; for glutamine hydrolysis" evidence="11">
    <location>
        <position position="381"/>
    </location>
</feature>
<dbReference type="EC" id="6.3.4.2" evidence="11"/>
<dbReference type="OrthoDB" id="9801107at2"/>
<comment type="catalytic activity">
    <reaction evidence="11">
        <text>L-glutamine + H2O = L-glutamate + NH4(+)</text>
        <dbReference type="Rhea" id="RHEA:15889"/>
        <dbReference type="ChEBI" id="CHEBI:15377"/>
        <dbReference type="ChEBI" id="CHEBI:28938"/>
        <dbReference type="ChEBI" id="CHEBI:29985"/>
        <dbReference type="ChEBI" id="CHEBI:58359"/>
    </reaction>
</comment>
<dbReference type="Gene3D" id="3.40.50.880">
    <property type="match status" value="1"/>
</dbReference>
<dbReference type="GO" id="GO:0044210">
    <property type="term" value="P:'de novo' CTP biosynthetic process"/>
    <property type="evidence" value="ECO:0007669"/>
    <property type="project" value="UniProtKB-UniRule"/>
</dbReference>
<feature type="binding site" evidence="11">
    <location>
        <begin position="188"/>
        <end position="193"/>
    </location>
    <ligand>
        <name>CTP</name>
        <dbReference type="ChEBI" id="CHEBI:37563"/>
        <note>allosteric inhibitor</note>
    </ligand>
</feature>
<dbReference type="CDD" id="cd01746">
    <property type="entry name" value="GATase1_CTP_Synthase"/>
    <property type="match status" value="1"/>
</dbReference>
<dbReference type="CDD" id="cd03113">
    <property type="entry name" value="CTPS_N"/>
    <property type="match status" value="1"/>
</dbReference>
<dbReference type="InterPro" id="IPR029062">
    <property type="entry name" value="Class_I_gatase-like"/>
</dbReference>
<evidence type="ECO:0000313" key="15">
    <source>
        <dbReference type="Proteomes" id="UP000294292"/>
    </source>
</evidence>
<comment type="function">
    <text evidence="11">Catalyzes the ATP-dependent amination of UTP to CTP with either L-glutamine or ammonia as the source of nitrogen. Regulates intracellular CTP levels through interactions with the four ribonucleotide triphosphates.</text>
</comment>
<feature type="binding site" evidence="11">
    <location>
        <begin position="148"/>
        <end position="150"/>
    </location>
    <ligand>
        <name>CTP</name>
        <dbReference type="ChEBI" id="CHEBI:37563"/>
        <note>allosteric inhibitor</note>
    </ligand>
</feature>
<comment type="catalytic activity">
    <reaction evidence="11">
        <text>UTP + NH4(+) + ATP = CTP + ADP + phosphate + 2 H(+)</text>
        <dbReference type="Rhea" id="RHEA:16597"/>
        <dbReference type="ChEBI" id="CHEBI:15378"/>
        <dbReference type="ChEBI" id="CHEBI:28938"/>
        <dbReference type="ChEBI" id="CHEBI:30616"/>
        <dbReference type="ChEBI" id="CHEBI:37563"/>
        <dbReference type="ChEBI" id="CHEBI:43474"/>
        <dbReference type="ChEBI" id="CHEBI:46398"/>
        <dbReference type="ChEBI" id="CHEBI:456216"/>
    </reaction>
</comment>
<feature type="binding site" evidence="11">
    <location>
        <position position="13"/>
    </location>
    <ligand>
        <name>CTP</name>
        <dbReference type="ChEBI" id="CHEBI:37563"/>
        <note>allosteric inhibitor</note>
    </ligand>
</feature>
<comment type="miscellaneous">
    <text evidence="11">CTPSs have evolved a hybrid strategy for distinguishing between UTP and CTP. The overlapping regions of the product feedback inhibitory and substrate sites recognize a common feature in both compounds, the triphosphate moiety. To differentiate isosteric substrate and product pyrimidine rings, an additional pocket far from the expected kinase/ligase catalytic site, specifically recognizes the cytosine and ribose portions of the product inhibitor.</text>
</comment>
<evidence type="ECO:0000256" key="4">
    <source>
        <dbReference type="ARBA" id="ARBA00022723"/>
    </source>
</evidence>
<dbReference type="KEGG" id="panc:E2636_13575"/>
<dbReference type="HAMAP" id="MF_01227">
    <property type="entry name" value="PyrG"/>
    <property type="match status" value="1"/>
</dbReference>
<dbReference type="InterPro" id="IPR033828">
    <property type="entry name" value="GATase1_CTP_Synthase"/>
</dbReference>
<evidence type="ECO:0000256" key="6">
    <source>
        <dbReference type="ARBA" id="ARBA00022840"/>
    </source>
</evidence>
<evidence type="ECO:0000256" key="10">
    <source>
        <dbReference type="ARBA" id="ARBA00047781"/>
    </source>
</evidence>
<keyword evidence="7 11" id="KW-0460">Magnesium</keyword>
<feature type="binding site" evidence="11">
    <location>
        <position position="71"/>
    </location>
    <ligand>
        <name>Mg(2+)</name>
        <dbReference type="ChEBI" id="CHEBI:18420"/>
    </ligand>
</feature>
<feature type="binding site" evidence="11">
    <location>
        <begin position="14"/>
        <end position="19"/>
    </location>
    <ligand>
        <name>ATP</name>
        <dbReference type="ChEBI" id="CHEBI:30616"/>
    </ligand>
</feature>
<reference evidence="14 15" key="1">
    <citation type="submission" date="2019-03" db="EMBL/GenBank/DDBJ databases">
        <title>Complete genome sequence of Paenisporosarcina antarctica CGMCC 1.6503T.</title>
        <authorList>
            <person name="Rong J.-C."/>
            <person name="Chi N.-Y."/>
            <person name="Zhang Q.-F."/>
        </authorList>
    </citation>
    <scope>NUCLEOTIDE SEQUENCE [LARGE SCALE GENOMIC DNA]</scope>
    <source>
        <strain evidence="14 15">CGMCC 1.6503</strain>
    </source>
</reference>
<dbReference type="GO" id="GO:0005524">
    <property type="term" value="F:ATP binding"/>
    <property type="evidence" value="ECO:0007669"/>
    <property type="project" value="UniProtKB-KW"/>
</dbReference>
<feature type="binding site" evidence="11">
    <location>
        <position position="13"/>
    </location>
    <ligand>
        <name>UTP</name>
        <dbReference type="ChEBI" id="CHEBI:46398"/>
    </ligand>
</feature>
<dbReference type="InterPro" id="IPR027417">
    <property type="entry name" value="P-loop_NTPase"/>
</dbReference>
<dbReference type="PANTHER" id="PTHR11550">
    <property type="entry name" value="CTP SYNTHASE"/>
    <property type="match status" value="1"/>
</dbReference>
<evidence type="ECO:0000259" key="12">
    <source>
        <dbReference type="Pfam" id="PF00117"/>
    </source>
</evidence>
<comment type="subunit">
    <text evidence="11">Homotetramer.</text>
</comment>
<proteinExistence type="inferred from homology"/>
<feature type="binding site" evidence="11">
    <location>
        <position position="141"/>
    </location>
    <ligand>
        <name>Mg(2+)</name>
        <dbReference type="ChEBI" id="CHEBI:18420"/>
    </ligand>
</feature>
<feature type="binding site" evidence="11">
    <location>
        <position position="462"/>
    </location>
    <ligand>
        <name>L-glutamine</name>
        <dbReference type="ChEBI" id="CHEBI:58359"/>
    </ligand>
</feature>
<dbReference type="Pfam" id="PF00117">
    <property type="entry name" value="GATase"/>
    <property type="match status" value="1"/>
</dbReference>
<dbReference type="InterPro" id="IPR017456">
    <property type="entry name" value="CTP_synthase_N"/>
</dbReference>
<dbReference type="GO" id="GO:0005829">
    <property type="term" value="C:cytosol"/>
    <property type="evidence" value="ECO:0007669"/>
    <property type="project" value="TreeGrafter"/>
</dbReference>
<dbReference type="AlphaFoldDB" id="A0A4P7A0G0"/>
<keyword evidence="4 11" id="KW-0479">Metal-binding</keyword>
<name>A0A4P7A0G0_9BACL</name>
<dbReference type="RefSeq" id="WP_134210673.1">
    <property type="nucleotide sequence ID" value="NZ_CP038015.1"/>
</dbReference>
<feature type="active site" evidence="11">
    <location>
        <position position="509"/>
    </location>
</feature>
<dbReference type="Proteomes" id="UP000294292">
    <property type="component" value="Chromosome"/>
</dbReference>
<dbReference type="SUPFAM" id="SSF52540">
    <property type="entry name" value="P-loop containing nucleoside triphosphate hydrolases"/>
    <property type="match status" value="1"/>
</dbReference>
<organism evidence="14 15">
    <name type="scientific">Paenisporosarcina antarctica</name>
    <dbReference type="NCBI Taxonomy" id="417367"/>
    <lineage>
        <taxon>Bacteria</taxon>
        <taxon>Bacillati</taxon>
        <taxon>Bacillota</taxon>
        <taxon>Bacilli</taxon>
        <taxon>Bacillales</taxon>
        <taxon>Caryophanaceae</taxon>
        <taxon>Paenisporosarcina</taxon>
    </lineage>
</organism>
<feature type="binding site" evidence="11">
    <location>
        <position position="54"/>
    </location>
    <ligand>
        <name>L-glutamine</name>
        <dbReference type="ChEBI" id="CHEBI:58359"/>
    </ligand>
</feature>
<feature type="binding site" evidence="11">
    <location>
        <position position="405"/>
    </location>
    <ligand>
        <name>L-glutamine</name>
        <dbReference type="ChEBI" id="CHEBI:58359"/>
    </ligand>
</feature>
<feature type="binding site" evidence="11">
    <location>
        <position position="224"/>
    </location>
    <ligand>
        <name>UTP</name>
        <dbReference type="ChEBI" id="CHEBI:46398"/>
    </ligand>
</feature>
<feature type="binding site" evidence="11">
    <location>
        <begin position="240"/>
        <end position="242"/>
    </location>
    <ligand>
        <name>ATP</name>
        <dbReference type="ChEBI" id="CHEBI:30616"/>
    </ligand>
</feature>
<evidence type="ECO:0000256" key="9">
    <source>
        <dbReference type="ARBA" id="ARBA00022975"/>
    </source>
</evidence>
<gene>
    <name evidence="11" type="primary">pyrG</name>
    <name evidence="14" type="ORF">E2636_13575</name>
</gene>
<dbReference type="FunFam" id="3.40.50.300:FF:000009">
    <property type="entry name" value="CTP synthase"/>
    <property type="match status" value="1"/>
</dbReference>
<keyword evidence="3 11" id="KW-0436">Ligase</keyword>
<comment type="pathway">
    <text evidence="1 11">Pyrimidine metabolism; CTP biosynthesis via de novo pathway; CTP from UDP: step 2/2.</text>
</comment>
<dbReference type="GO" id="GO:0097268">
    <property type="term" value="C:cytoophidium"/>
    <property type="evidence" value="ECO:0007669"/>
    <property type="project" value="UniProtKB-ARBA"/>
</dbReference>
<feature type="binding site" evidence="11">
    <location>
        <begin position="382"/>
        <end position="385"/>
    </location>
    <ligand>
        <name>L-glutamine</name>
        <dbReference type="ChEBI" id="CHEBI:58359"/>
    </ligand>
</feature>
<feature type="binding site" evidence="11">
    <location>
        <position position="354"/>
    </location>
    <ligand>
        <name>L-glutamine</name>
        <dbReference type="ChEBI" id="CHEBI:58359"/>
    </ligand>
</feature>
<comment type="similarity">
    <text evidence="2 11">Belongs to the CTP synthase family.</text>
</comment>
<keyword evidence="15" id="KW-1185">Reference proteome</keyword>
<dbReference type="GO" id="GO:0019856">
    <property type="term" value="P:pyrimidine nucleobase biosynthetic process"/>
    <property type="evidence" value="ECO:0007669"/>
    <property type="project" value="TreeGrafter"/>
</dbReference>
<dbReference type="InterPro" id="IPR004468">
    <property type="entry name" value="CTP_synthase"/>
</dbReference>
<evidence type="ECO:0000256" key="8">
    <source>
        <dbReference type="ARBA" id="ARBA00022962"/>
    </source>
</evidence>
<keyword evidence="8 11" id="KW-0315">Glutamine amidotransferase</keyword>
<feature type="binding site" evidence="11">
    <location>
        <begin position="188"/>
        <end position="193"/>
    </location>
    <ligand>
        <name>UTP</name>
        <dbReference type="ChEBI" id="CHEBI:46398"/>
    </ligand>
</feature>
<dbReference type="GO" id="GO:0046872">
    <property type="term" value="F:metal ion binding"/>
    <property type="evidence" value="ECO:0007669"/>
    <property type="project" value="UniProtKB-KW"/>
</dbReference>
<keyword evidence="5 11" id="KW-0547">Nucleotide-binding</keyword>
<dbReference type="UniPathway" id="UPA00159">
    <property type="reaction ID" value="UER00277"/>
</dbReference>
<dbReference type="NCBIfam" id="NF003792">
    <property type="entry name" value="PRK05380.1"/>
    <property type="match status" value="1"/>
</dbReference>
<feature type="active site" evidence="11">
    <location>
        <position position="507"/>
    </location>
</feature>
<feature type="domain" description="CTP synthase N-terminal" evidence="13">
    <location>
        <begin position="3"/>
        <end position="266"/>
    </location>
</feature>
<dbReference type="Gene3D" id="3.40.50.300">
    <property type="entry name" value="P-loop containing nucleotide triphosphate hydrolases"/>
    <property type="match status" value="1"/>
</dbReference>
<keyword evidence="9 11" id="KW-0665">Pyrimidine biosynthesis</keyword>
<dbReference type="Pfam" id="PF06418">
    <property type="entry name" value="CTP_synth_N"/>
    <property type="match status" value="1"/>
</dbReference>
<evidence type="ECO:0000256" key="11">
    <source>
        <dbReference type="HAMAP-Rule" id="MF_01227"/>
    </source>
</evidence>
<evidence type="ECO:0000256" key="1">
    <source>
        <dbReference type="ARBA" id="ARBA00005171"/>
    </source>
</evidence>
<dbReference type="SUPFAM" id="SSF52317">
    <property type="entry name" value="Class I glutamine amidotransferase-like"/>
    <property type="match status" value="1"/>
</dbReference>
<protein>
    <recommendedName>
        <fullName evidence="11">CTP synthase</fullName>
        <ecNumber evidence="11">6.3.4.2</ecNumber>
    </recommendedName>
    <alternativeName>
        <fullName evidence="11">Cytidine 5'-triphosphate synthase</fullName>
    </alternativeName>
    <alternativeName>
        <fullName evidence="11">Cytidine triphosphate synthetase</fullName>
        <shortName evidence="11">CTP synthetase</shortName>
        <shortName evidence="11">CTPS</shortName>
    </alternativeName>
    <alternativeName>
        <fullName evidence="11">UTP--ammonia ligase</fullName>
    </alternativeName>
</protein>
<feature type="binding site" evidence="11">
    <location>
        <position position="71"/>
    </location>
    <ligand>
        <name>ATP</name>
        <dbReference type="ChEBI" id="CHEBI:30616"/>
    </ligand>
</feature>
<dbReference type="PANTHER" id="PTHR11550:SF0">
    <property type="entry name" value="CTP SYNTHASE-RELATED"/>
    <property type="match status" value="1"/>
</dbReference>
<comment type="catalytic activity">
    <reaction evidence="10 11">
        <text>UTP + L-glutamine + ATP + H2O = CTP + L-glutamate + ADP + phosphate + 2 H(+)</text>
        <dbReference type="Rhea" id="RHEA:26426"/>
        <dbReference type="ChEBI" id="CHEBI:15377"/>
        <dbReference type="ChEBI" id="CHEBI:15378"/>
        <dbReference type="ChEBI" id="CHEBI:29985"/>
        <dbReference type="ChEBI" id="CHEBI:30616"/>
        <dbReference type="ChEBI" id="CHEBI:37563"/>
        <dbReference type="ChEBI" id="CHEBI:43474"/>
        <dbReference type="ChEBI" id="CHEBI:46398"/>
        <dbReference type="ChEBI" id="CHEBI:58359"/>
        <dbReference type="ChEBI" id="CHEBI:456216"/>
        <dbReference type="EC" id="6.3.4.2"/>
    </reaction>
</comment>
<feature type="region of interest" description="Amidoligase domain" evidence="11">
    <location>
        <begin position="1"/>
        <end position="267"/>
    </location>
</feature>
<dbReference type="PROSITE" id="PS51273">
    <property type="entry name" value="GATASE_TYPE_1"/>
    <property type="match status" value="1"/>
</dbReference>
<dbReference type="GO" id="GO:0003883">
    <property type="term" value="F:CTP synthase activity"/>
    <property type="evidence" value="ECO:0007669"/>
    <property type="project" value="UniProtKB-UniRule"/>
</dbReference>
<dbReference type="EMBL" id="CP038015">
    <property type="protein sequence ID" value="QBP42113.1"/>
    <property type="molecule type" value="Genomic_DNA"/>
</dbReference>
<dbReference type="InterPro" id="IPR017926">
    <property type="entry name" value="GATASE"/>
</dbReference>
<dbReference type="GO" id="GO:0042802">
    <property type="term" value="F:identical protein binding"/>
    <property type="evidence" value="ECO:0007669"/>
    <property type="project" value="TreeGrafter"/>
</dbReference>
<evidence type="ECO:0000259" key="13">
    <source>
        <dbReference type="Pfam" id="PF06418"/>
    </source>
</evidence>
<evidence type="ECO:0000313" key="14">
    <source>
        <dbReference type="EMBL" id="QBP42113.1"/>
    </source>
</evidence>
<evidence type="ECO:0000256" key="2">
    <source>
        <dbReference type="ARBA" id="ARBA00007533"/>
    </source>
</evidence>
<dbReference type="GO" id="GO:0004359">
    <property type="term" value="F:glutaminase activity"/>
    <property type="evidence" value="ECO:0007669"/>
    <property type="project" value="RHEA"/>
</dbReference>
<comment type="activity regulation">
    <text evidence="11">Allosterically activated by GTP, when glutamine is the substrate; GTP has no effect on the reaction when ammonia is the substrate. The allosteric effector GTP functions by stabilizing the protein conformation that binds the tetrahedral intermediate(s) formed during glutamine hydrolysis. Inhibited by the product CTP, via allosteric rather than competitive inhibition.</text>
</comment>